<dbReference type="Pfam" id="PF16916">
    <property type="entry name" value="ZT_dimer"/>
    <property type="match status" value="1"/>
</dbReference>
<dbReference type="PANTHER" id="PTHR11562:SF17">
    <property type="entry name" value="RE54080P-RELATED"/>
    <property type="match status" value="1"/>
</dbReference>
<keyword evidence="6" id="KW-0406">Ion transport</keyword>
<dbReference type="PANTHER" id="PTHR11562">
    <property type="entry name" value="CATION EFFLUX PROTEIN/ ZINC TRANSPORTER"/>
    <property type="match status" value="1"/>
</dbReference>
<evidence type="ECO:0000256" key="7">
    <source>
        <dbReference type="ARBA" id="ARBA00023136"/>
    </source>
</evidence>
<dbReference type="InterPro" id="IPR027470">
    <property type="entry name" value="Cation_efflux_CTD"/>
</dbReference>
<protein>
    <submittedName>
        <fullName evidence="11">Cation transporter</fullName>
    </submittedName>
</protein>
<dbReference type="EMBL" id="QWEI01000013">
    <property type="protein sequence ID" value="RHW32400.1"/>
    <property type="molecule type" value="Genomic_DNA"/>
</dbReference>
<evidence type="ECO:0000256" key="5">
    <source>
        <dbReference type="ARBA" id="ARBA00022989"/>
    </source>
</evidence>
<keyword evidence="12" id="KW-1185">Reference proteome</keyword>
<dbReference type="SUPFAM" id="SSF161111">
    <property type="entry name" value="Cation efflux protein transmembrane domain-like"/>
    <property type="match status" value="1"/>
</dbReference>
<comment type="caution">
    <text evidence="11">The sequence shown here is derived from an EMBL/GenBank/DDBJ whole genome shotgun (WGS) entry which is preliminary data.</text>
</comment>
<feature type="transmembrane region" description="Helical" evidence="8">
    <location>
        <begin position="119"/>
        <end position="142"/>
    </location>
</feature>
<dbReference type="InterPro" id="IPR036837">
    <property type="entry name" value="Cation_efflux_CTD_sf"/>
</dbReference>
<feature type="domain" description="Cation efflux protein transmembrane" evidence="9">
    <location>
        <begin position="21"/>
        <end position="214"/>
    </location>
</feature>
<evidence type="ECO:0000256" key="4">
    <source>
        <dbReference type="ARBA" id="ARBA00022692"/>
    </source>
</evidence>
<dbReference type="OrthoDB" id="9809646at2"/>
<evidence type="ECO:0000256" key="3">
    <source>
        <dbReference type="ARBA" id="ARBA00022448"/>
    </source>
</evidence>
<evidence type="ECO:0000256" key="6">
    <source>
        <dbReference type="ARBA" id="ARBA00023065"/>
    </source>
</evidence>
<evidence type="ECO:0000259" key="10">
    <source>
        <dbReference type="Pfam" id="PF16916"/>
    </source>
</evidence>
<evidence type="ECO:0000313" key="11">
    <source>
        <dbReference type="EMBL" id="RHW32400.1"/>
    </source>
</evidence>
<keyword evidence="7 8" id="KW-0472">Membrane</keyword>
<dbReference type="NCBIfam" id="TIGR01297">
    <property type="entry name" value="CDF"/>
    <property type="match status" value="1"/>
</dbReference>
<gene>
    <name evidence="11" type="ORF">D1B33_16830</name>
</gene>
<dbReference type="RefSeq" id="WP_118877577.1">
    <property type="nucleotide sequence ID" value="NZ_QWEI01000013.1"/>
</dbReference>
<comment type="subcellular location">
    <subcellularLocation>
        <location evidence="1">Membrane</location>
        <topology evidence="1">Multi-pass membrane protein</topology>
    </subcellularLocation>
</comment>
<reference evidence="11 12" key="1">
    <citation type="submission" date="2018-08" db="EMBL/GenBank/DDBJ databases">
        <title>Lysinibacillus sp. YLB-03 draft genome sequence.</title>
        <authorList>
            <person name="Yu L."/>
        </authorList>
    </citation>
    <scope>NUCLEOTIDE SEQUENCE [LARGE SCALE GENOMIC DNA]</scope>
    <source>
        <strain evidence="11 12">YLB-03</strain>
    </source>
</reference>
<evidence type="ECO:0000256" key="2">
    <source>
        <dbReference type="ARBA" id="ARBA00008873"/>
    </source>
</evidence>
<feature type="transmembrane region" description="Helical" evidence="8">
    <location>
        <begin position="21"/>
        <end position="41"/>
    </location>
</feature>
<dbReference type="InterPro" id="IPR050681">
    <property type="entry name" value="CDF/SLC30A"/>
</dbReference>
<accession>A0A396S4F5</accession>
<dbReference type="InterPro" id="IPR058533">
    <property type="entry name" value="Cation_efflux_TM"/>
</dbReference>
<dbReference type="Proteomes" id="UP000265692">
    <property type="component" value="Unassembled WGS sequence"/>
</dbReference>
<proteinExistence type="inferred from homology"/>
<dbReference type="GO" id="GO:0005385">
    <property type="term" value="F:zinc ion transmembrane transporter activity"/>
    <property type="evidence" value="ECO:0007669"/>
    <property type="project" value="TreeGrafter"/>
</dbReference>
<evidence type="ECO:0000313" key="12">
    <source>
        <dbReference type="Proteomes" id="UP000265692"/>
    </source>
</evidence>
<sequence length="317" mass="34938">MGHDHNHAHHDHTHGANKKTLTISFFIIALFMIVEVIGGLYTNSLALLSDAGHMLSDAISLAIGVLAFKFGEKTANYSKTYGYKRFEILAAVFNGVTLILVALYIFYEAVKRFANPPEIATSGMLIIAIVGLLVNILVAWIIMRGGDTKENLNIRAAFLHVIGDMLGSVGAIVAALLIMLLGWNWADPVASIIVAVLIIISGYRVTRDSVHVLMEGTPNNIQMDEIIQVFKNKPEIIDIHDLHVWSITSGQNALSCHAVVEGIMTVQESQLLLKSIEHDLSHLGIGHMTVQLEDSKHAHENSILCKNHEENDHHHHH</sequence>
<feature type="transmembrane region" description="Helical" evidence="8">
    <location>
        <begin position="154"/>
        <end position="183"/>
    </location>
</feature>
<dbReference type="InterPro" id="IPR027469">
    <property type="entry name" value="Cation_efflux_TMD_sf"/>
</dbReference>
<dbReference type="InterPro" id="IPR002524">
    <property type="entry name" value="Cation_efflux"/>
</dbReference>
<comment type="similarity">
    <text evidence="2">Belongs to the cation diffusion facilitator (CDF) transporter (TC 2.A.4) family. SLC30A subfamily.</text>
</comment>
<feature type="transmembrane region" description="Helical" evidence="8">
    <location>
        <begin position="47"/>
        <end position="68"/>
    </location>
</feature>
<keyword evidence="5 8" id="KW-1133">Transmembrane helix</keyword>
<dbReference type="Gene3D" id="3.30.70.1350">
    <property type="entry name" value="Cation efflux protein, cytoplasmic domain"/>
    <property type="match status" value="1"/>
</dbReference>
<evidence type="ECO:0000256" key="8">
    <source>
        <dbReference type="SAM" id="Phobius"/>
    </source>
</evidence>
<name>A0A396S4F5_9BACL</name>
<evidence type="ECO:0000259" key="9">
    <source>
        <dbReference type="Pfam" id="PF01545"/>
    </source>
</evidence>
<keyword evidence="3" id="KW-0813">Transport</keyword>
<feature type="transmembrane region" description="Helical" evidence="8">
    <location>
        <begin position="189"/>
        <end position="206"/>
    </location>
</feature>
<keyword evidence="4 8" id="KW-0812">Transmembrane</keyword>
<dbReference type="Gene3D" id="1.20.1510.10">
    <property type="entry name" value="Cation efflux protein transmembrane domain"/>
    <property type="match status" value="1"/>
</dbReference>
<dbReference type="AlphaFoldDB" id="A0A396S4F5"/>
<dbReference type="Pfam" id="PF01545">
    <property type="entry name" value="Cation_efflux"/>
    <property type="match status" value="1"/>
</dbReference>
<organism evidence="11 12">
    <name type="scientific">Ureibacillus yapensis</name>
    <dbReference type="NCBI Taxonomy" id="2304605"/>
    <lineage>
        <taxon>Bacteria</taxon>
        <taxon>Bacillati</taxon>
        <taxon>Bacillota</taxon>
        <taxon>Bacilli</taxon>
        <taxon>Bacillales</taxon>
        <taxon>Caryophanaceae</taxon>
        <taxon>Ureibacillus</taxon>
    </lineage>
</organism>
<dbReference type="GO" id="GO:0005886">
    <property type="term" value="C:plasma membrane"/>
    <property type="evidence" value="ECO:0007669"/>
    <property type="project" value="TreeGrafter"/>
</dbReference>
<feature type="transmembrane region" description="Helical" evidence="8">
    <location>
        <begin position="88"/>
        <end position="107"/>
    </location>
</feature>
<feature type="domain" description="Cation efflux protein cytoplasmic" evidence="10">
    <location>
        <begin position="218"/>
        <end position="294"/>
    </location>
</feature>
<dbReference type="SUPFAM" id="SSF160240">
    <property type="entry name" value="Cation efflux protein cytoplasmic domain-like"/>
    <property type="match status" value="1"/>
</dbReference>
<evidence type="ECO:0000256" key="1">
    <source>
        <dbReference type="ARBA" id="ARBA00004141"/>
    </source>
</evidence>